<evidence type="ECO:0000256" key="4">
    <source>
        <dbReference type="ARBA" id="ARBA00023054"/>
    </source>
</evidence>
<keyword evidence="13" id="KW-1185">Reference proteome</keyword>
<dbReference type="Pfam" id="PF02736">
    <property type="entry name" value="Myosin_N"/>
    <property type="match status" value="1"/>
</dbReference>
<dbReference type="SUPFAM" id="SSF52540">
    <property type="entry name" value="P-loop containing nucleoside triphosphate hydrolases"/>
    <property type="match status" value="1"/>
</dbReference>
<keyword evidence="2" id="KW-0547">Nucleotide-binding</keyword>
<dbReference type="InterPro" id="IPR036961">
    <property type="entry name" value="Kinesin_motor_dom_sf"/>
</dbReference>
<dbReference type="PROSITE" id="PS51456">
    <property type="entry name" value="MYOSIN_MOTOR"/>
    <property type="match status" value="1"/>
</dbReference>
<dbReference type="GO" id="GO:0016020">
    <property type="term" value="C:membrane"/>
    <property type="evidence" value="ECO:0007669"/>
    <property type="project" value="TreeGrafter"/>
</dbReference>
<dbReference type="Pfam" id="PF00063">
    <property type="entry name" value="Myosin_head"/>
    <property type="match status" value="2"/>
</dbReference>
<keyword evidence="5 8" id="KW-0518">Myosin</keyword>
<dbReference type="FunFam" id="1.10.10.820:FF:000001">
    <property type="entry name" value="Myosin heavy chain"/>
    <property type="match status" value="1"/>
</dbReference>
<evidence type="ECO:0000256" key="7">
    <source>
        <dbReference type="ARBA" id="ARBA00023203"/>
    </source>
</evidence>
<accession>A0A9P6XDL5</accession>
<dbReference type="PANTHER" id="PTHR13140">
    <property type="entry name" value="MYOSIN"/>
    <property type="match status" value="1"/>
</dbReference>
<proteinExistence type="inferred from homology"/>
<dbReference type="Proteomes" id="UP000716291">
    <property type="component" value="Unassembled WGS sequence"/>
</dbReference>
<name>A0A9P6XDL5_RHIOR</name>
<protein>
    <recommendedName>
        <fullName evidence="14">Myosin motor domain-containing protein</fullName>
    </recommendedName>
</protein>
<feature type="domain" description="Myosin motor" evidence="10">
    <location>
        <begin position="95"/>
        <end position="736"/>
    </location>
</feature>
<dbReference type="PROSITE" id="PS51844">
    <property type="entry name" value="SH3_LIKE"/>
    <property type="match status" value="1"/>
</dbReference>
<comment type="similarity">
    <text evidence="1 8">Belongs to the TRAFAC class myosin-kinesin ATPase superfamily. Myosin family.</text>
</comment>
<dbReference type="OrthoDB" id="6108017at2759"/>
<dbReference type="GO" id="GO:0051015">
    <property type="term" value="F:actin filament binding"/>
    <property type="evidence" value="ECO:0007669"/>
    <property type="project" value="InterPro"/>
</dbReference>
<evidence type="ECO:0000256" key="3">
    <source>
        <dbReference type="ARBA" id="ARBA00022840"/>
    </source>
</evidence>
<dbReference type="Gene3D" id="2.30.30.360">
    <property type="entry name" value="Myosin S1 fragment, N-terminal"/>
    <property type="match status" value="1"/>
</dbReference>
<comment type="caution">
    <text evidence="8">Lacks conserved residue(s) required for the propagation of feature annotation.</text>
</comment>
<evidence type="ECO:0000256" key="2">
    <source>
        <dbReference type="ARBA" id="ARBA00022741"/>
    </source>
</evidence>
<dbReference type="SMART" id="SM00242">
    <property type="entry name" value="MYSc"/>
    <property type="match status" value="1"/>
</dbReference>
<dbReference type="GO" id="GO:0000146">
    <property type="term" value="F:microfilament motor activity"/>
    <property type="evidence" value="ECO:0007669"/>
    <property type="project" value="TreeGrafter"/>
</dbReference>
<evidence type="ECO:0000256" key="6">
    <source>
        <dbReference type="ARBA" id="ARBA00023175"/>
    </source>
</evidence>
<evidence type="ECO:0000313" key="13">
    <source>
        <dbReference type="Proteomes" id="UP000716291"/>
    </source>
</evidence>
<dbReference type="AlphaFoldDB" id="A0A9P6XDL5"/>
<organism evidence="12 13">
    <name type="scientific">Rhizopus oryzae</name>
    <name type="common">Mucormycosis agent</name>
    <name type="synonym">Rhizopus arrhizus var. delemar</name>
    <dbReference type="NCBI Taxonomy" id="64495"/>
    <lineage>
        <taxon>Eukaryota</taxon>
        <taxon>Fungi</taxon>
        <taxon>Fungi incertae sedis</taxon>
        <taxon>Mucoromycota</taxon>
        <taxon>Mucoromycotina</taxon>
        <taxon>Mucoromycetes</taxon>
        <taxon>Mucorales</taxon>
        <taxon>Mucorineae</taxon>
        <taxon>Rhizopodaceae</taxon>
        <taxon>Rhizopus</taxon>
    </lineage>
</organism>
<dbReference type="Gene3D" id="3.40.850.10">
    <property type="entry name" value="Kinesin motor domain"/>
    <property type="match status" value="2"/>
</dbReference>
<dbReference type="GO" id="GO:0016459">
    <property type="term" value="C:myosin complex"/>
    <property type="evidence" value="ECO:0007669"/>
    <property type="project" value="UniProtKB-KW"/>
</dbReference>
<keyword evidence="6" id="KW-0505">Motor protein</keyword>
<evidence type="ECO:0000256" key="1">
    <source>
        <dbReference type="ARBA" id="ARBA00008314"/>
    </source>
</evidence>
<comment type="caution">
    <text evidence="12">The sequence shown here is derived from an EMBL/GenBank/DDBJ whole genome shotgun (WGS) entry which is preliminary data.</text>
</comment>
<dbReference type="Gene3D" id="1.10.10.820">
    <property type="match status" value="1"/>
</dbReference>
<dbReference type="InterPro" id="IPR008989">
    <property type="entry name" value="Myosin_S1_N"/>
</dbReference>
<keyword evidence="3" id="KW-0067">ATP-binding</keyword>
<dbReference type="GO" id="GO:0007015">
    <property type="term" value="P:actin filament organization"/>
    <property type="evidence" value="ECO:0007669"/>
    <property type="project" value="TreeGrafter"/>
</dbReference>
<dbReference type="InterPro" id="IPR001609">
    <property type="entry name" value="Myosin_head_motor_dom-like"/>
</dbReference>
<dbReference type="InterPro" id="IPR027417">
    <property type="entry name" value="P-loop_NTPase"/>
</dbReference>
<reference evidence="12" key="1">
    <citation type="journal article" date="2020" name="Microb. Genom.">
        <title>Genetic diversity of clinical and environmental Mucorales isolates obtained from an investigation of mucormycosis cases among solid organ transplant recipients.</title>
        <authorList>
            <person name="Nguyen M.H."/>
            <person name="Kaul D."/>
            <person name="Muto C."/>
            <person name="Cheng S.J."/>
            <person name="Richter R.A."/>
            <person name="Bruno V.M."/>
            <person name="Liu G."/>
            <person name="Beyhan S."/>
            <person name="Sundermann A.J."/>
            <person name="Mounaud S."/>
            <person name="Pasculle A.W."/>
            <person name="Nierman W.C."/>
            <person name="Driscoll E."/>
            <person name="Cumbie R."/>
            <person name="Clancy C.J."/>
            <person name="Dupont C.L."/>
        </authorList>
    </citation>
    <scope>NUCLEOTIDE SEQUENCE</scope>
    <source>
        <strain evidence="12">GL11</strain>
    </source>
</reference>
<dbReference type="EMBL" id="JAANQT010000445">
    <property type="protein sequence ID" value="KAG1310949.1"/>
    <property type="molecule type" value="Genomic_DNA"/>
</dbReference>
<dbReference type="InterPro" id="IPR004009">
    <property type="entry name" value="SH3_Myosin"/>
</dbReference>
<evidence type="ECO:0000256" key="8">
    <source>
        <dbReference type="PROSITE-ProRule" id="PRU00782"/>
    </source>
</evidence>
<evidence type="ECO:0000256" key="5">
    <source>
        <dbReference type="ARBA" id="ARBA00023123"/>
    </source>
</evidence>
<dbReference type="Gene3D" id="1.20.5.4820">
    <property type="match status" value="1"/>
</dbReference>
<evidence type="ECO:0000313" key="12">
    <source>
        <dbReference type="EMBL" id="KAG1310949.1"/>
    </source>
</evidence>
<dbReference type="GO" id="GO:0005737">
    <property type="term" value="C:cytoplasm"/>
    <property type="evidence" value="ECO:0007669"/>
    <property type="project" value="TreeGrafter"/>
</dbReference>
<feature type="domain" description="Myosin N-terminal SH3-like" evidence="11">
    <location>
        <begin position="42"/>
        <end position="91"/>
    </location>
</feature>
<dbReference type="Gene3D" id="1.20.58.530">
    <property type="match status" value="1"/>
</dbReference>
<keyword evidence="4 9" id="KW-0175">Coiled coil</keyword>
<evidence type="ECO:0000259" key="11">
    <source>
        <dbReference type="PROSITE" id="PS51844"/>
    </source>
</evidence>
<sequence length="1068" mass="124279">MFTTVKDNQEYGGSFIHSYGSKKFVRPKLDNVLDAVAQARFNEKKWVWIEDDHEGYVRGHILNEDKDKIEIEYENGAIAFVNNSKLKAMNPPKFDMVDDMAELTHLNEPSVIHNLTVRYKAHHVYTYSGLFLVAVNPYKNLLIYTDEYIQSYKVVASIDKHLNELQNQILQANPILEAFGNAQTIRNNNSSRFGKFIRIEFNSRAQICGANIEWYLLEKSRVHYQTSKERNYHIFYQLLEADEDVKKSLLLDGTADDYNFLKQSNKRIDGVDDREEYLNLVKALGIMGLSEKEKLDLFKIVAAILHLGNISITSYLDRADIKNFDMVERVCHLLGISAEGFKKSLLAPRIKAGKDWVTQAKSPAQVIASIDALAKTLYERNFGFLVERINKSIDGPNAKEKAGFIGVLDIAGFEIFEASTNSFEQLCINYTNEKLQQFFNQNMFELEQEEYRKEKINWDYIDFGKDLQPTIDLIEKINPVGILSCLEEECVAPRGSDQRFLQKLNKFCNNDDPDAKYKTTRFQDGFILKHYAGDVEYSVNGWIEKNKYPLNEDITRLLARSSQKHTAKLFEEYEEENNDRTHNHSTSSFVSMLKVRKGSGSFGTVGQRHKQQLSTLMSTLYVTHPHFVRCILPNDKKRPGEIQTKLVLDQLRCNGVLEGIRICRKGFPNRLSFDEFRKRYGILCPNLLNRESFINGRTACQLLLDQLNLDKERYQIGMTKVFFKATVLAELEEQRDNKLGVCITQFQAHCRARLARQFQTRFSRQADAIRVMQRNARIYISLREWPWWKVYAKLKPLNAAYRVDIQMQERDQKIHTLEAQLKDQSSTANEMASRNQELENQQVELKQLILDEQSIIRELEESKQELFQKFTMAEERIEELESELNQKSKTMEENQKNLEQKADQANLELFQQLEENKTLKERLAVLEKENKDIKANLKEKQYQFDKETIEKNGKIQQLELDYKNKLDILNTEIEELKEQLNEVKSQSARDNKQNHETTVQLESEINELKQALNNETDTRNDLQTKYDCLKEDWDNLTALVKSESDQAKSRISRFDQVLNDLKAIPPSS</sequence>
<evidence type="ECO:0008006" key="14">
    <source>
        <dbReference type="Google" id="ProtNLM"/>
    </source>
</evidence>
<dbReference type="CDD" id="cd01377">
    <property type="entry name" value="MYSc_class_II"/>
    <property type="match status" value="1"/>
</dbReference>
<keyword evidence="7 8" id="KW-0009">Actin-binding</keyword>
<feature type="coiled-coil region" evidence="9">
    <location>
        <begin position="821"/>
        <end position="1032"/>
    </location>
</feature>
<dbReference type="PRINTS" id="PR00193">
    <property type="entry name" value="MYOSINHEAVY"/>
</dbReference>
<evidence type="ECO:0000259" key="10">
    <source>
        <dbReference type="PROSITE" id="PS51456"/>
    </source>
</evidence>
<gene>
    <name evidence="12" type="ORF">G6F64_004174</name>
</gene>
<feature type="region of interest" description="Actin-binding" evidence="8">
    <location>
        <begin position="613"/>
        <end position="635"/>
    </location>
</feature>
<evidence type="ECO:0000256" key="9">
    <source>
        <dbReference type="SAM" id="Coils"/>
    </source>
</evidence>
<dbReference type="GO" id="GO:0005524">
    <property type="term" value="F:ATP binding"/>
    <property type="evidence" value="ECO:0007669"/>
    <property type="project" value="UniProtKB-KW"/>
</dbReference>
<dbReference type="PANTHER" id="PTHR13140:SF857">
    <property type="entry name" value="MYOSIN-11"/>
    <property type="match status" value="1"/>
</dbReference>
<dbReference type="Gene3D" id="1.20.120.720">
    <property type="entry name" value="Myosin VI head, motor domain, U50 subdomain"/>
    <property type="match status" value="1"/>
</dbReference>